<comment type="caution">
    <text evidence="2">The sequence shown here is derived from an EMBL/GenBank/DDBJ whole genome shotgun (WGS) entry which is preliminary data.</text>
</comment>
<proteinExistence type="predicted"/>
<evidence type="ECO:0008006" key="4">
    <source>
        <dbReference type="Google" id="ProtNLM"/>
    </source>
</evidence>
<feature type="signal peptide" evidence="1">
    <location>
        <begin position="1"/>
        <end position="40"/>
    </location>
</feature>
<keyword evidence="1" id="KW-0732">Signal</keyword>
<dbReference type="RefSeq" id="WP_415830311.1">
    <property type="nucleotide sequence ID" value="NZ_CBCSGW010000065.1"/>
</dbReference>
<feature type="chain" id="PRO_5046915460" description="Secreted protein" evidence="1">
    <location>
        <begin position="41"/>
        <end position="127"/>
    </location>
</feature>
<dbReference type="EMBL" id="JAAATY010000016">
    <property type="protein sequence ID" value="NRN67791.1"/>
    <property type="molecule type" value="Genomic_DNA"/>
</dbReference>
<evidence type="ECO:0000313" key="3">
    <source>
        <dbReference type="Proteomes" id="UP000763557"/>
    </source>
</evidence>
<accession>A0ABX2F8W5</accession>
<name>A0ABX2F8W5_9PSEU</name>
<reference evidence="2 3" key="1">
    <citation type="submission" date="2020-01" db="EMBL/GenBank/DDBJ databases">
        <title>Kibdelosporangium persica a novel Actinomycetes from a hot desert in Iran.</title>
        <authorList>
            <person name="Safaei N."/>
            <person name="Zaburannyi N."/>
            <person name="Mueller R."/>
            <person name="Wink J."/>
        </authorList>
    </citation>
    <scope>NUCLEOTIDE SEQUENCE [LARGE SCALE GENOMIC DNA]</scope>
    <source>
        <strain evidence="2 3">4NS15</strain>
    </source>
</reference>
<organism evidence="2 3">
    <name type="scientific">Kibdelosporangium persicum</name>
    <dbReference type="NCBI Taxonomy" id="2698649"/>
    <lineage>
        <taxon>Bacteria</taxon>
        <taxon>Bacillati</taxon>
        <taxon>Actinomycetota</taxon>
        <taxon>Actinomycetes</taxon>
        <taxon>Pseudonocardiales</taxon>
        <taxon>Pseudonocardiaceae</taxon>
        <taxon>Kibdelosporangium</taxon>
    </lineage>
</organism>
<evidence type="ECO:0000256" key="1">
    <source>
        <dbReference type="SAM" id="SignalP"/>
    </source>
</evidence>
<sequence>MKTLDKKSATKEFAGMLKKFGVVAAAAAGLIMLGGTAALATPGDDGGKGDYHDHYGKVWYPGSSTNIEKEQFGLINTGDVDILDEVTVPICLNDINIGLLAVLDILSPSGIADSCDAAVASDNGDGH</sequence>
<keyword evidence="3" id="KW-1185">Reference proteome</keyword>
<protein>
    <recommendedName>
        <fullName evidence="4">Secreted protein</fullName>
    </recommendedName>
</protein>
<gene>
    <name evidence="2" type="ORF">GC106_50310</name>
</gene>
<evidence type="ECO:0000313" key="2">
    <source>
        <dbReference type="EMBL" id="NRN67791.1"/>
    </source>
</evidence>
<dbReference type="Proteomes" id="UP000763557">
    <property type="component" value="Unassembled WGS sequence"/>
</dbReference>